<organism evidence="1 2">
    <name type="scientific">Kitasatospora kifunensis</name>
    <name type="common">Streptomyces kifunensis</name>
    <dbReference type="NCBI Taxonomy" id="58351"/>
    <lineage>
        <taxon>Bacteria</taxon>
        <taxon>Bacillati</taxon>
        <taxon>Actinomycetota</taxon>
        <taxon>Actinomycetes</taxon>
        <taxon>Kitasatosporales</taxon>
        <taxon>Streptomycetaceae</taxon>
        <taxon>Kitasatospora</taxon>
    </lineage>
</organism>
<keyword evidence="1" id="KW-0813">Transport</keyword>
<reference evidence="1 2" key="1">
    <citation type="submission" date="2020-08" db="EMBL/GenBank/DDBJ databases">
        <title>Sequencing the genomes of 1000 actinobacteria strains.</title>
        <authorList>
            <person name="Klenk H.-P."/>
        </authorList>
    </citation>
    <scope>NUCLEOTIDE SEQUENCE [LARGE SCALE GENOMIC DNA]</scope>
    <source>
        <strain evidence="1 2">DSM 41654</strain>
    </source>
</reference>
<dbReference type="PANTHER" id="PTHR43649">
    <property type="entry name" value="ARABINOSE-BINDING PROTEIN-RELATED"/>
    <property type="match status" value="1"/>
</dbReference>
<dbReference type="Gene3D" id="3.40.190.10">
    <property type="entry name" value="Periplasmic binding protein-like II"/>
    <property type="match status" value="2"/>
</dbReference>
<dbReference type="EMBL" id="JACHJV010000001">
    <property type="protein sequence ID" value="MBB4927284.1"/>
    <property type="molecule type" value="Genomic_DNA"/>
</dbReference>
<dbReference type="SUPFAM" id="SSF53850">
    <property type="entry name" value="Periplasmic binding protein-like II"/>
    <property type="match status" value="1"/>
</dbReference>
<keyword evidence="2" id="KW-1185">Reference proteome</keyword>
<dbReference type="Proteomes" id="UP000540506">
    <property type="component" value="Unassembled WGS sequence"/>
</dbReference>
<protein>
    <submittedName>
        <fullName evidence="1">Multiple sugar transport system substrate-binding protein</fullName>
    </submittedName>
</protein>
<keyword evidence="1" id="KW-0762">Sugar transport</keyword>
<evidence type="ECO:0000313" key="2">
    <source>
        <dbReference type="Proteomes" id="UP000540506"/>
    </source>
</evidence>
<accession>A0A7W7VZ18</accession>
<sequence>MAQPSAANRQSTLAAPDTIAQPFSRRSLLRGALMATGALAVPSFLTGCSSSSGGSGGGKTVSIGSNAAIPEPKGAYQTLFNQVQQTTGLTVNVNWVDHNTFQQNITTYLQGNPQDVFSWFAGERMQFFAAQGLLSNVDDVWAKIGANYTDAMKAQSKGADGHYYFVPFDYYPWAVYYSKSLWASKGYTAPTTWDDFIALAKKMKGDGLIPMAFTDKDGWPAMGTFDYLNMRINGYDFHIDLMRNGTKWNTPQVKAVFDQWRELIPYYSPGFLGLTWQEGAQQLLNKQAGMMVLGLDQIGTIFTGAQADDLGFFAFPEINPTYGQDSVEAPIDGFMMSRSPKNKAGAQSVLEYLGTAAAQQLWLGSNPADIATASGVDTTKYTAPQAASVQLIQGAKHLSQFMDRDTRPDFADPVMLPAIQQFLNNPDGAAGILSNIDKQAKTIWASNG</sequence>
<dbReference type="InterPro" id="IPR050490">
    <property type="entry name" value="Bact_solute-bd_prot1"/>
</dbReference>
<dbReference type="AlphaFoldDB" id="A0A7W7VZ18"/>
<dbReference type="PROSITE" id="PS51318">
    <property type="entry name" value="TAT"/>
    <property type="match status" value="1"/>
</dbReference>
<dbReference type="InterPro" id="IPR006059">
    <property type="entry name" value="SBP"/>
</dbReference>
<proteinExistence type="predicted"/>
<gene>
    <name evidence="1" type="ORF">FHR34_006277</name>
</gene>
<dbReference type="RefSeq" id="WP_184941411.1">
    <property type="nucleotide sequence ID" value="NZ_JACHJV010000001.1"/>
</dbReference>
<comment type="caution">
    <text evidence="1">The sequence shown here is derived from an EMBL/GenBank/DDBJ whole genome shotgun (WGS) entry which is preliminary data.</text>
</comment>
<name>A0A7W7VZ18_KITKI</name>
<evidence type="ECO:0000313" key="1">
    <source>
        <dbReference type="EMBL" id="MBB4927284.1"/>
    </source>
</evidence>
<dbReference type="InterPro" id="IPR006311">
    <property type="entry name" value="TAT_signal"/>
</dbReference>
<dbReference type="Pfam" id="PF01547">
    <property type="entry name" value="SBP_bac_1"/>
    <property type="match status" value="1"/>
</dbReference>